<comment type="caution">
    <text evidence="2">The sequence shown here is derived from an EMBL/GenBank/DDBJ whole genome shotgun (WGS) entry which is preliminary data.</text>
</comment>
<dbReference type="EMBL" id="JAWZYT010003930">
    <property type="protein sequence ID" value="KAK4296080.1"/>
    <property type="molecule type" value="Genomic_DNA"/>
</dbReference>
<sequence>MVHVTRDTLHTRDNLLVVVVWVVLLVLVLVWVVLLVLLMLVVVWVVVLMLLMLLVMMLVGKRLKIGEEI</sequence>
<evidence type="ECO:0000313" key="2">
    <source>
        <dbReference type="EMBL" id="KAK4296080.1"/>
    </source>
</evidence>
<reference evidence="2" key="1">
    <citation type="submission" date="2023-11" db="EMBL/GenBank/DDBJ databases">
        <title>Genome assemblies of two species of porcelain crab, Petrolisthes cinctipes and Petrolisthes manimaculis (Anomura: Porcellanidae).</title>
        <authorList>
            <person name="Angst P."/>
        </authorList>
    </citation>
    <scope>NUCLEOTIDE SEQUENCE</scope>
    <source>
        <strain evidence="2">PB745_02</strain>
        <tissue evidence="2">Gill</tissue>
    </source>
</reference>
<organism evidence="2 3">
    <name type="scientific">Petrolisthes manimaculis</name>
    <dbReference type="NCBI Taxonomy" id="1843537"/>
    <lineage>
        <taxon>Eukaryota</taxon>
        <taxon>Metazoa</taxon>
        <taxon>Ecdysozoa</taxon>
        <taxon>Arthropoda</taxon>
        <taxon>Crustacea</taxon>
        <taxon>Multicrustacea</taxon>
        <taxon>Malacostraca</taxon>
        <taxon>Eumalacostraca</taxon>
        <taxon>Eucarida</taxon>
        <taxon>Decapoda</taxon>
        <taxon>Pleocyemata</taxon>
        <taxon>Anomura</taxon>
        <taxon>Galatheoidea</taxon>
        <taxon>Porcellanidae</taxon>
        <taxon>Petrolisthes</taxon>
    </lineage>
</organism>
<keyword evidence="1" id="KW-0812">Transmembrane</keyword>
<feature type="transmembrane region" description="Helical" evidence="1">
    <location>
        <begin position="15"/>
        <end position="34"/>
    </location>
</feature>
<keyword evidence="3" id="KW-1185">Reference proteome</keyword>
<keyword evidence="1" id="KW-0472">Membrane</keyword>
<name>A0AAE1NVZ6_9EUCA</name>
<dbReference type="AlphaFoldDB" id="A0AAE1NVZ6"/>
<feature type="transmembrane region" description="Helical" evidence="1">
    <location>
        <begin position="40"/>
        <end position="59"/>
    </location>
</feature>
<dbReference type="Proteomes" id="UP001292094">
    <property type="component" value="Unassembled WGS sequence"/>
</dbReference>
<gene>
    <name evidence="2" type="ORF">Pmani_031397</name>
</gene>
<accession>A0AAE1NVZ6</accession>
<evidence type="ECO:0000313" key="3">
    <source>
        <dbReference type="Proteomes" id="UP001292094"/>
    </source>
</evidence>
<evidence type="ECO:0000256" key="1">
    <source>
        <dbReference type="SAM" id="Phobius"/>
    </source>
</evidence>
<protein>
    <submittedName>
        <fullName evidence="2">Uncharacterized protein</fullName>
    </submittedName>
</protein>
<keyword evidence="1" id="KW-1133">Transmembrane helix</keyword>
<proteinExistence type="predicted"/>